<sequence length="53" mass="6061">MASFMTESRFDVACAAKSAAPALASFSFFFFFLCFTEQGFWFEMIENVETTSY</sequence>
<keyword evidence="2" id="KW-1185">Reference proteome</keyword>
<keyword evidence="1" id="KW-1133">Transmembrane helix</keyword>
<feature type="transmembrane region" description="Helical" evidence="1">
    <location>
        <begin position="12"/>
        <end position="33"/>
    </location>
</feature>
<dbReference type="Proteomes" id="UP000095283">
    <property type="component" value="Unplaced"/>
</dbReference>
<dbReference type="AlphaFoldDB" id="A0A1I7WJX7"/>
<protein>
    <submittedName>
        <fullName evidence="3">Uncharacterized protein</fullName>
    </submittedName>
</protein>
<evidence type="ECO:0000313" key="3">
    <source>
        <dbReference type="WBParaSite" id="Hba_05331"/>
    </source>
</evidence>
<proteinExistence type="predicted"/>
<evidence type="ECO:0000313" key="2">
    <source>
        <dbReference type="Proteomes" id="UP000095283"/>
    </source>
</evidence>
<dbReference type="WBParaSite" id="Hba_05331">
    <property type="protein sequence ID" value="Hba_05331"/>
    <property type="gene ID" value="Hba_05331"/>
</dbReference>
<reference evidence="3" key="1">
    <citation type="submission" date="2016-11" db="UniProtKB">
        <authorList>
            <consortium name="WormBaseParasite"/>
        </authorList>
    </citation>
    <scope>IDENTIFICATION</scope>
</reference>
<keyword evidence="1" id="KW-0812">Transmembrane</keyword>
<organism evidence="2 3">
    <name type="scientific">Heterorhabditis bacteriophora</name>
    <name type="common">Entomopathogenic nematode worm</name>
    <dbReference type="NCBI Taxonomy" id="37862"/>
    <lineage>
        <taxon>Eukaryota</taxon>
        <taxon>Metazoa</taxon>
        <taxon>Ecdysozoa</taxon>
        <taxon>Nematoda</taxon>
        <taxon>Chromadorea</taxon>
        <taxon>Rhabditida</taxon>
        <taxon>Rhabditina</taxon>
        <taxon>Rhabditomorpha</taxon>
        <taxon>Strongyloidea</taxon>
        <taxon>Heterorhabditidae</taxon>
        <taxon>Heterorhabditis</taxon>
    </lineage>
</organism>
<name>A0A1I7WJX7_HETBA</name>
<keyword evidence="1" id="KW-0472">Membrane</keyword>
<evidence type="ECO:0000256" key="1">
    <source>
        <dbReference type="SAM" id="Phobius"/>
    </source>
</evidence>
<accession>A0A1I7WJX7</accession>